<evidence type="ECO:0000259" key="3">
    <source>
        <dbReference type="PROSITE" id="PS50994"/>
    </source>
</evidence>
<dbReference type="PANTHER" id="PTHR47515">
    <property type="entry name" value="LOW CALCIUM RESPONSE LOCUS PROTEIN T"/>
    <property type="match status" value="1"/>
</dbReference>
<dbReference type="Proteomes" id="UP001551584">
    <property type="component" value="Unassembled WGS sequence"/>
</dbReference>
<organism evidence="4 5">
    <name type="scientific">Streptomyces chilikensis</name>
    <dbReference type="NCBI Taxonomy" id="1194079"/>
    <lineage>
        <taxon>Bacteria</taxon>
        <taxon>Bacillati</taxon>
        <taxon>Actinomycetota</taxon>
        <taxon>Actinomycetes</taxon>
        <taxon>Kitasatosporales</taxon>
        <taxon>Streptomycetaceae</taxon>
        <taxon>Streptomyces</taxon>
    </lineage>
</organism>
<feature type="domain" description="Integrase catalytic" evidence="3">
    <location>
        <begin position="164"/>
        <end position="328"/>
    </location>
</feature>
<keyword evidence="5" id="KW-1185">Reference proteome</keyword>
<dbReference type="Pfam" id="PF13683">
    <property type="entry name" value="rve_3"/>
    <property type="match status" value="1"/>
</dbReference>
<feature type="signal peptide" evidence="2">
    <location>
        <begin position="1"/>
        <end position="21"/>
    </location>
</feature>
<dbReference type="InterPro" id="IPR012337">
    <property type="entry name" value="RNaseH-like_sf"/>
</dbReference>
<dbReference type="SUPFAM" id="SSF53098">
    <property type="entry name" value="Ribonuclease H-like"/>
    <property type="match status" value="1"/>
</dbReference>
<dbReference type="PANTHER" id="PTHR47515:SF2">
    <property type="entry name" value="INTEGRASE CORE DOMAIN PROTEIN"/>
    <property type="match status" value="1"/>
</dbReference>
<proteinExistence type="predicted"/>
<name>A0ABV3EPX6_9ACTN</name>
<accession>A0ABV3EPX6</accession>
<dbReference type="PROSITE" id="PS50994">
    <property type="entry name" value="INTEGRASE"/>
    <property type="match status" value="1"/>
</dbReference>
<comment type="function">
    <text evidence="1">Involved in the transposition of the insertion sequence.</text>
</comment>
<dbReference type="InterPro" id="IPR009057">
    <property type="entry name" value="Homeodomain-like_sf"/>
</dbReference>
<comment type="caution">
    <text evidence="4">The sequence shown here is derived from an EMBL/GenBank/DDBJ whole genome shotgun (WGS) entry which is preliminary data.</text>
</comment>
<dbReference type="InterPro" id="IPR001584">
    <property type="entry name" value="Integrase_cat-core"/>
</dbReference>
<gene>
    <name evidence="4" type="ORF">AB0D95_13480</name>
</gene>
<keyword evidence="2" id="KW-0732">Signal</keyword>
<sequence>MVYLLATRVLAWLALMCRSSAAKNAEILILRHEVALLRRQVTVPKPTWPERALLSALARLLPQVLRGHRIVSPRTLLAWHKRLVRKKWTQPVMPGRPPISEELRNLIIRLGGENPSWGAHRIHGELRRLGHKVSAATVHRILREAGLGPAPRRHPARREWRQFLKSQASGLLATDFFHPDTIGLQRLYALFVMEVRTRTVHILGVTAHPTAAWTTQQARQLMWYLGDRAERFTYLIRDRDTKFTAAFDAIFADEGIAVIKIPPRSPNCNPHAERFIRSARQECTNRLLIHGRGHAEKLLREYAWHFNEHRPHQGRGQLAPLDDPNVIPLPTPRIQRKQTVGGLINEYRQAG</sequence>
<evidence type="ECO:0000313" key="5">
    <source>
        <dbReference type="Proteomes" id="UP001551584"/>
    </source>
</evidence>
<dbReference type="RefSeq" id="WP_359272110.1">
    <property type="nucleotide sequence ID" value="NZ_JBEZNA010000025.1"/>
</dbReference>
<dbReference type="EMBL" id="JBEZNA010000025">
    <property type="protein sequence ID" value="MEU9578257.1"/>
    <property type="molecule type" value="Genomic_DNA"/>
</dbReference>
<dbReference type="Gene3D" id="3.30.420.10">
    <property type="entry name" value="Ribonuclease H-like superfamily/Ribonuclease H"/>
    <property type="match status" value="1"/>
</dbReference>
<dbReference type="InterPro" id="IPR036397">
    <property type="entry name" value="RNaseH_sf"/>
</dbReference>
<protein>
    <submittedName>
        <fullName evidence="4">Integrase core domain-containing protein</fullName>
    </submittedName>
</protein>
<evidence type="ECO:0000256" key="1">
    <source>
        <dbReference type="ARBA" id="ARBA00002286"/>
    </source>
</evidence>
<dbReference type="Pfam" id="PF13276">
    <property type="entry name" value="HTH_21"/>
    <property type="match status" value="1"/>
</dbReference>
<reference evidence="4 5" key="1">
    <citation type="submission" date="2024-06" db="EMBL/GenBank/DDBJ databases">
        <title>The Natural Products Discovery Center: Release of the First 8490 Sequenced Strains for Exploring Actinobacteria Biosynthetic Diversity.</title>
        <authorList>
            <person name="Kalkreuter E."/>
            <person name="Kautsar S.A."/>
            <person name="Yang D."/>
            <person name="Bader C.D."/>
            <person name="Teijaro C.N."/>
            <person name="Fluegel L."/>
            <person name="Davis C.M."/>
            <person name="Simpson J.R."/>
            <person name="Lauterbach L."/>
            <person name="Steele A.D."/>
            <person name="Gui C."/>
            <person name="Meng S."/>
            <person name="Li G."/>
            <person name="Viehrig K."/>
            <person name="Ye F."/>
            <person name="Su P."/>
            <person name="Kiefer A.F."/>
            <person name="Nichols A."/>
            <person name="Cepeda A.J."/>
            <person name="Yan W."/>
            <person name="Fan B."/>
            <person name="Jiang Y."/>
            <person name="Adhikari A."/>
            <person name="Zheng C.-J."/>
            <person name="Schuster L."/>
            <person name="Cowan T.M."/>
            <person name="Smanski M.J."/>
            <person name="Chevrette M.G."/>
            <person name="De Carvalho L.P.S."/>
            <person name="Shen B."/>
        </authorList>
    </citation>
    <scope>NUCLEOTIDE SEQUENCE [LARGE SCALE GENOMIC DNA]</scope>
    <source>
        <strain evidence="4 5">NPDC048117</strain>
    </source>
</reference>
<dbReference type="SUPFAM" id="SSF46689">
    <property type="entry name" value="Homeodomain-like"/>
    <property type="match status" value="1"/>
</dbReference>
<dbReference type="InterPro" id="IPR025948">
    <property type="entry name" value="HTH-like_dom"/>
</dbReference>
<evidence type="ECO:0000256" key="2">
    <source>
        <dbReference type="SAM" id="SignalP"/>
    </source>
</evidence>
<evidence type="ECO:0000313" key="4">
    <source>
        <dbReference type="EMBL" id="MEU9578257.1"/>
    </source>
</evidence>
<feature type="chain" id="PRO_5047144000" evidence="2">
    <location>
        <begin position="22"/>
        <end position="351"/>
    </location>
</feature>